<dbReference type="AlphaFoldDB" id="A0A0V0TYS9"/>
<dbReference type="STRING" id="144512.A0A0V0TYS9"/>
<evidence type="ECO:0000313" key="2">
    <source>
        <dbReference type="Proteomes" id="UP000055048"/>
    </source>
</evidence>
<name>A0A0V0TYS9_9BILA</name>
<organism evidence="1 2">
    <name type="scientific">Trichinella murrelli</name>
    <dbReference type="NCBI Taxonomy" id="144512"/>
    <lineage>
        <taxon>Eukaryota</taxon>
        <taxon>Metazoa</taxon>
        <taxon>Ecdysozoa</taxon>
        <taxon>Nematoda</taxon>
        <taxon>Enoplea</taxon>
        <taxon>Dorylaimia</taxon>
        <taxon>Trichinellida</taxon>
        <taxon>Trichinellidae</taxon>
        <taxon>Trichinella</taxon>
    </lineage>
</organism>
<gene>
    <name evidence="1" type="primary">qki-a</name>
    <name evidence="1" type="ORF">T05_11481</name>
</gene>
<dbReference type="GO" id="GO:0003723">
    <property type="term" value="F:RNA binding"/>
    <property type="evidence" value="ECO:0007669"/>
    <property type="project" value="InterPro"/>
</dbReference>
<dbReference type="SUPFAM" id="SSF54791">
    <property type="entry name" value="Eukaryotic type KH-domain (KH-domain type I)"/>
    <property type="match status" value="1"/>
</dbReference>
<dbReference type="InterPro" id="IPR036612">
    <property type="entry name" value="KH_dom_type_1_sf"/>
</dbReference>
<dbReference type="Proteomes" id="UP000055048">
    <property type="component" value="Unassembled WGS sequence"/>
</dbReference>
<reference evidence="1 2" key="1">
    <citation type="submission" date="2015-01" db="EMBL/GenBank/DDBJ databases">
        <title>Evolution of Trichinella species and genotypes.</title>
        <authorList>
            <person name="Korhonen P.K."/>
            <person name="Edoardo P."/>
            <person name="Giuseppe L.R."/>
            <person name="Gasser R.B."/>
        </authorList>
    </citation>
    <scope>NUCLEOTIDE SEQUENCE [LARGE SCALE GENOMIC DNA]</scope>
    <source>
        <strain evidence="1">ISS417</strain>
    </source>
</reference>
<dbReference type="EMBL" id="JYDJ01000103">
    <property type="protein sequence ID" value="KRX44149.1"/>
    <property type="molecule type" value="Genomic_DNA"/>
</dbReference>
<sequence>MSSVNDSRYLYDIQKKMEAMLKYQKPAERDQKLLQYYIDQLFTLPCFRTTVVPPPGFGIFARYVRELHIPIPGYPYNMKMRLTGPRGSTIKRMEDFCQCSINVHPVKYDHVVVYIACADYVNVARWKVDLAEKCIMEILRIPANGRDVVYQMQMAELAVRNGTYESRMMHFQ</sequence>
<comment type="caution">
    <text evidence="1">The sequence shown here is derived from an EMBL/GenBank/DDBJ whole genome shotgun (WGS) entry which is preliminary data.</text>
</comment>
<accession>A0A0V0TYS9</accession>
<dbReference type="OrthoDB" id="5916501at2759"/>
<protein>
    <submittedName>
        <fullName evidence="1">Protein quaking-A</fullName>
    </submittedName>
</protein>
<evidence type="ECO:0000313" key="1">
    <source>
        <dbReference type="EMBL" id="KRX44149.1"/>
    </source>
</evidence>
<keyword evidence="2" id="KW-1185">Reference proteome</keyword>
<dbReference type="Gene3D" id="3.30.1370.10">
    <property type="entry name" value="K Homology domain, type 1"/>
    <property type="match status" value="2"/>
</dbReference>
<proteinExistence type="predicted"/>